<dbReference type="OrthoDB" id="5413827at2759"/>
<dbReference type="RefSeq" id="XP_033583996.1">
    <property type="nucleotide sequence ID" value="XM_033727402.1"/>
</dbReference>
<evidence type="ECO:0000313" key="4">
    <source>
        <dbReference type="RefSeq" id="XP_033583996.1"/>
    </source>
</evidence>
<reference evidence="4" key="3">
    <citation type="submission" date="2025-04" db="UniProtKB">
        <authorList>
            <consortium name="RefSeq"/>
        </authorList>
    </citation>
    <scope>IDENTIFICATION</scope>
    <source>
        <strain evidence="4">CBS 304.34</strain>
    </source>
</reference>
<protein>
    <submittedName>
        <fullName evidence="2 4">Uncharacterized protein</fullName>
    </submittedName>
</protein>
<gene>
    <name evidence="2 4" type="ORF">BDZ99DRAFT_564841</name>
</gene>
<sequence>MSTIWETRKLKRPSIALVEEADTLPPKSLTGKEMQVMVTTRCRRKHTFPFFELPRELRDMIYDVVFGDEVDQVSARDKRDDDFNYTQTGVHPRQLKKDAPIGATGFFLPRRGNFRVLEVNRQMRLEFAPLVFQRMLMNLRTLSRMNNDLQLTCSFLKGIGEFGRANIRGKGFRTGWSDPDLSAELSNLLMSCPKLWLVNVKIPERKGLGSSVLKPVYFGRACGLECLRSLFGIITDMSVDTTNAPLKKWLMELQSAKRSAEGDDSSELQKRRKA</sequence>
<organism evidence="2">
    <name type="scientific">Mytilinidion resinicola</name>
    <dbReference type="NCBI Taxonomy" id="574789"/>
    <lineage>
        <taxon>Eukaryota</taxon>
        <taxon>Fungi</taxon>
        <taxon>Dikarya</taxon>
        <taxon>Ascomycota</taxon>
        <taxon>Pezizomycotina</taxon>
        <taxon>Dothideomycetes</taxon>
        <taxon>Pleosporomycetidae</taxon>
        <taxon>Mytilinidiales</taxon>
        <taxon>Mytilinidiaceae</taxon>
        <taxon>Mytilinidion</taxon>
    </lineage>
</organism>
<accession>A0A6A6Z7F1</accession>
<proteinExistence type="predicted"/>
<evidence type="ECO:0000313" key="2">
    <source>
        <dbReference type="EMBL" id="KAF2817032.1"/>
    </source>
</evidence>
<dbReference type="Proteomes" id="UP000504636">
    <property type="component" value="Unplaced"/>
</dbReference>
<dbReference type="AlphaFoldDB" id="A0A6A6Z7F1"/>
<keyword evidence="3" id="KW-1185">Reference proteome</keyword>
<name>A0A6A6Z7F1_9PEZI</name>
<reference evidence="4" key="2">
    <citation type="submission" date="2020-04" db="EMBL/GenBank/DDBJ databases">
        <authorList>
            <consortium name="NCBI Genome Project"/>
        </authorList>
    </citation>
    <scope>NUCLEOTIDE SEQUENCE</scope>
    <source>
        <strain evidence="4">CBS 304.34</strain>
    </source>
</reference>
<feature type="region of interest" description="Disordered" evidence="1">
    <location>
        <begin position="255"/>
        <end position="274"/>
    </location>
</feature>
<dbReference type="GeneID" id="54468295"/>
<dbReference type="PANTHER" id="PTHR38790:SF4">
    <property type="entry name" value="2EXR DOMAIN-CONTAINING PROTEIN"/>
    <property type="match status" value="1"/>
</dbReference>
<dbReference type="EMBL" id="MU003692">
    <property type="protein sequence ID" value="KAF2817032.1"/>
    <property type="molecule type" value="Genomic_DNA"/>
</dbReference>
<evidence type="ECO:0000256" key="1">
    <source>
        <dbReference type="SAM" id="MobiDB-lite"/>
    </source>
</evidence>
<dbReference type="PANTHER" id="PTHR38790">
    <property type="entry name" value="2EXR DOMAIN-CONTAINING PROTEIN-RELATED"/>
    <property type="match status" value="1"/>
</dbReference>
<reference evidence="2 4" key="1">
    <citation type="journal article" date="2020" name="Stud. Mycol.">
        <title>101 Dothideomycetes genomes: a test case for predicting lifestyles and emergence of pathogens.</title>
        <authorList>
            <person name="Haridas S."/>
            <person name="Albert R."/>
            <person name="Binder M."/>
            <person name="Bloem J."/>
            <person name="Labutti K."/>
            <person name="Salamov A."/>
            <person name="Andreopoulos B."/>
            <person name="Baker S."/>
            <person name="Barry K."/>
            <person name="Bills G."/>
            <person name="Bluhm B."/>
            <person name="Cannon C."/>
            <person name="Castanera R."/>
            <person name="Culley D."/>
            <person name="Daum C."/>
            <person name="Ezra D."/>
            <person name="Gonzalez J."/>
            <person name="Henrissat B."/>
            <person name="Kuo A."/>
            <person name="Liang C."/>
            <person name="Lipzen A."/>
            <person name="Lutzoni F."/>
            <person name="Magnuson J."/>
            <person name="Mondo S."/>
            <person name="Nolan M."/>
            <person name="Ohm R."/>
            <person name="Pangilinan J."/>
            <person name="Park H.-J."/>
            <person name="Ramirez L."/>
            <person name="Alfaro M."/>
            <person name="Sun H."/>
            <person name="Tritt A."/>
            <person name="Yoshinaga Y."/>
            <person name="Zwiers L.-H."/>
            <person name="Turgeon B."/>
            <person name="Goodwin S."/>
            <person name="Spatafora J."/>
            <person name="Crous P."/>
            <person name="Grigoriev I."/>
        </authorList>
    </citation>
    <scope>NUCLEOTIDE SEQUENCE</scope>
    <source>
        <strain evidence="2 4">CBS 304.34</strain>
    </source>
</reference>
<evidence type="ECO:0000313" key="3">
    <source>
        <dbReference type="Proteomes" id="UP000504636"/>
    </source>
</evidence>